<evidence type="ECO:0000259" key="1">
    <source>
        <dbReference type="PROSITE" id="PS50104"/>
    </source>
</evidence>
<reference evidence="3" key="1">
    <citation type="journal article" date="2019" name="Int. J. Syst. Evol. Microbiol.">
        <title>The Global Catalogue of Microorganisms (GCM) 10K type strain sequencing project: providing services to taxonomists for standard genome sequencing and annotation.</title>
        <authorList>
            <consortium name="The Broad Institute Genomics Platform"/>
            <consortium name="The Broad Institute Genome Sequencing Center for Infectious Disease"/>
            <person name="Wu L."/>
            <person name="Ma J."/>
        </authorList>
    </citation>
    <scope>NUCLEOTIDE SEQUENCE [LARGE SCALE GENOMIC DNA]</scope>
    <source>
        <strain evidence="3">NBRC 103627</strain>
    </source>
</reference>
<name>A0ABV8ZFJ0_9FLAO</name>
<protein>
    <submittedName>
        <fullName evidence="2">Toll/interleukin-1 receptor domain-containing protein</fullName>
    </submittedName>
</protein>
<comment type="caution">
    <text evidence="2">The sequence shown here is derived from an EMBL/GenBank/DDBJ whole genome shotgun (WGS) entry which is preliminary data.</text>
</comment>
<dbReference type="Pfam" id="PF13676">
    <property type="entry name" value="TIR_2"/>
    <property type="match status" value="1"/>
</dbReference>
<keyword evidence="3" id="KW-1185">Reference proteome</keyword>
<accession>A0ABV8ZFJ0</accession>
<sequence>MKYKYQIIFLGSLGDLSEEIRTLFFEKVKELKLPIDSFVVIDDKNFQSKYLGKQPSFVFYFGDKEGNFKNVDLVDRLIKDGTLILPIYYNKEFFGTEIPKKLENQNGLLYDPTKKDKIINLALESFGKLRQTRKIFISYKRDESTSVAIQLYEALEKNNFDVFLDTHSIKQGEPFQDELWHRMSDCDVIILLNTPEFLTSRWCKEEIAEASAKKIGIIQLIWPEHKLDSTSEFCFPTQLYASHFEMEVFNDKNRSKLKQEFVDELVMNTESIRARNLASRQDSLITEFTNFAFSNGKNVTLQPERFLTEELGENKRRIFIPIIGIPQSIDCNQHDELRREINEFNIESIYLIYDDVRIREKWLKHLDWLNDYLDIKTLKKQNFNKWLQQN</sequence>
<dbReference type="Gene3D" id="3.40.50.10140">
    <property type="entry name" value="Toll/interleukin-1 receptor homology (TIR) domain"/>
    <property type="match status" value="1"/>
</dbReference>
<dbReference type="EMBL" id="JBHSFY010000005">
    <property type="protein sequence ID" value="MFC4477312.1"/>
    <property type="molecule type" value="Genomic_DNA"/>
</dbReference>
<dbReference type="SUPFAM" id="SSF52200">
    <property type="entry name" value="Toll/Interleukin receptor TIR domain"/>
    <property type="match status" value="1"/>
</dbReference>
<keyword evidence="2" id="KW-0675">Receptor</keyword>
<dbReference type="PROSITE" id="PS50104">
    <property type="entry name" value="TIR"/>
    <property type="match status" value="1"/>
</dbReference>
<organism evidence="2 3">
    <name type="scientific">Flavobacterium chungangensis</name>
    <dbReference type="NCBI Taxonomy" id="2708132"/>
    <lineage>
        <taxon>Bacteria</taxon>
        <taxon>Pseudomonadati</taxon>
        <taxon>Bacteroidota</taxon>
        <taxon>Flavobacteriia</taxon>
        <taxon>Flavobacteriales</taxon>
        <taxon>Flavobacteriaceae</taxon>
        <taxon>Flavobacterium</taxon>
    </lineage>
</organism>
<evidence type="ECO:0000313" key="2">
    <source>
        <dbReference type="EMBL" id="MFC4477312.1"/>
    </source>
</evidence>
<proteinExistence type="predicted"/>
<feature type="domain" description="TIR" evidence="1">
    <location>
        <begin position="131"/>
        <end position="269"/>
    </location>
</feature>
<gene>
    <name evidence="2" type="ORF">ACFO3N_09585</name>
</gene>
<dbReference type="InterPro" id="IPR000157">
    <property type="entry name" value="TIR_dom"/>
</dbReference>
<dbReference type="RefSeq" id="WP_379797225.1">
    <property type="nucleotide sequence ID" value="NZ_JBHSFY010000005.1"/>
</dbReference>
<dbReference type="InterPro" id="IPR035897">
    <property type="entry name" value="Toll_tir_struct_dom_sf"/>
</dbReference>
<evidence type="ECO:0000313" key="3">
    <source>
        <dbReference type="Proteomes" id="UP001596003"/>
    </source>
</evidence>
<dbReference type="Proteomes" id="UP001596003">
    <property type="component" value="Unassembled WGS sequence"/>
</dbReference>